<sequence>MMQHVSNTPLPVAYLAAPDALEDGLRLGGAGVWRWKIDSERLEWTRNLESVHDLPPGSFDGTLASFQRDLHPDDAPQVWHEIKASIKTGDPYRAVYRTAPRPNAPEIWIETCGGVTTATDGSRYLTGICMDVSERVRDERQLERRLAQQHAVASFGSFALNEEDFQKVLDEAVRVAADVLQAPLTKVLEFAETAEHLILRAGIGWAEGLVGQGEVGIDLESQAGYTLMAKSPVIVRDLQSETRFSGPQLLHDHGVRSGVSVVIPGSNTRPFGVFGIHARVLRDFDQTDAEFLQSLANILAGAARQVAAAEHRMLLVREMAHRAGNLMQLVSSIAGQTFSGNPDIKVARDSFSARLSALARSNYVVSQGGWTSTRFLELLEETLRPFEQRIEMKGRDVLLPPELCFDLGLVLHELATNSVKYGTLGKDQGTVSVFWSYARRSDGTRLFQFTWDDPHSDSEAPPQGTGFGSKLMNALVEGKWRGALSIDQAPNFRVKMEIPVPH</sequence>
<dbReference type="InterPro" id="IPR036890">
    <property type="entry name" value="HATPase_C_sf"/>
</dbReference>
<evidence type="ECO:0000256" key="7">
    <source>
        <dbReference type="ARBA" id="ARBA00022840"/>
    </source>
</evidence>
<dbReference type="Pfam" id="PF08447">
    <property type="entry name" value="PAS_3"/>
    <property type="match status" value="1"/>
</dbReference>
<dbReference type="InterPro" id="IPR035965">
    <property type="entry name" value="PAS-like_dom_sf"/>
</dbReference>
<dbReference type="OrthoDB" id="9816309at2"/>
<evidence type="ECO:0000313" key="11">
    <source>
        <dbReference type="Proteomes" id="UP000245390"/>
    </source>
</evidence>
<dbReference type="EMBL" id="QGGV01000002">
    <property type="protein sequence ID" value="PWK57944.1"/>
    <property type="molecule type" value="Genomic_DNA"/>
</dbReference>
<keyword evidence="11" id="KW-1185">Reference proteome</keyword>
<dbReference type="RefSeq" id="WP_109758506.1">
    <property type="nucleotide sequence ID" value="NZ_CP034588.1"/>
</dbReference>
<evidence type="ECO:0000259" key="8">
    <source>
        <dbReference type="SMART" id="SM00065"/>
    </source>
</evidence>
<feature type="domain" description="GAF" evidence="8">
    <location>
        <begin position="164"/>
        <end position="313"/>
    </location>
</feature>
<keyword evidence="4" id="KW-0808">Transferase</keyword>
<keyword evidence="6 10" id="KW-0418">Kinase</keyword>
<dbReference type="GO" id="GO:0005524">
    <property type="term" value="F:ATP binding"/>
    <property type="evidence" value="ECO:0007669"/>
    <property type="project" value="UniProtKB-KW"/>
</dbReference>
<dbReference type="SUPFAM" id="SSF55874">
    <property type="entry name" value="ATPase domain of HSP90 chaperone/DNA topoisomerase II/histidine kinase"/>
    <property type="match status" value="1"/>
</dbReference>
<gene>
    <name evidence="10" type="ORF">C8D95_102595</name>
</gene>
<dbReference type="Pfam" id="PF01590">
    <property type="entry name" value="GAF"/>
    <property type="match status" value="1"/>
</dbReference>
<dbReference type="SUPFAM" id="SSF55785">
    <property type="entry name" value="PYP-like sensor domain (PAS domain)"/>
    <property type="match status" value="1"/>
</dbReference>
<keyword evidence="7" id="KW-0067">ATP-binding</keyword>
<keyword evidence="5" id="KW-0547">Nucleotide-binding</keyword>
<dbReference type="PANTHER" id="PTHR41523">
    <property type="entry name" value="TWO-COMPONENT SYSTEM SENSOR PROTEIN"/>
    <property type="match status" value="1"/>
</dbReference>
<dbReference type="InterPro" id="IPR013655">
    <property type="entry name" value="PAS_fold_3"/>
</dbReference>
<organism evidence="10 11">
    <name type="scientific">Silicimonas algicola</name>
    <dbReference type="NCBI Taxonomy" id="1826607"/>
    <lineage>
        <taxon>Bacteria</taxon>
        <taxon>Pseudomonadati</taxon>
        <taxon>Pseudomonadota</taxon>
        <taxon>Alphaproteobacteria</taxon>
        <taxon>Rhodobacterales</taxon>
        <taxon>Paracoccaceae</taxon>
    </lineage>
</organism>
<proteinExistence type="predicted"/>
<keyword evidence="3" id="KW-0597">Phosphoprotein</keyword>
<dbReference type="SMART" id="SM00065">
    <property type="entry name" value="GAF"/>
    <property type="match status" value="1"/>
</dbReference>
<protein>
    <recommendedName>
        <fullName evidence="2">histidine kinase</fullName>
        <ecNumber evidence="2">2.7.13.3</ecNumber>
    </recommendedName>
</protein>
<dbReference type="Gene3D" id="3.30.565.10">
    <property type="entry name" value="Histidine kinase-like ATPase, C-terminal domain"/>
    <property type="match status" value="1"/>
</dbReference>
<dbReference type="InterPro" id="IPR003018">
    <property type="entry name" value="GAF"/>
</dbReference>
<accession>A0A316GAK9</accession>
<comment type="caution">
    <text evidence="10">The sequence shown here is derived from an EMBL/GenBank/DDBJ whole genome shotgun (WGS) entry which is preliminary data.</text>
</comment>
<dbReference type="AlphaFoldDB" id="A0A316GAK9"/>
<dbReference type="GO" id="GO:0004673">
    <property type="term" value="F:protein histidine kinase activity"/>
    <property type="evidence" value="ECO:0007669"/>
    <property type="project" value="UniProtKB-EC"/>
</dbReference>
<evidence type="ECO:0000313" key="10">
    <source>
        <dbReference type="EMBL" id="PWK57944.1"/>
    </source>
</evidence>
<evidence type="ECO:0000256" key="1">
    <source>
        <dbReference type="ARBA" id="ARBA00000085"/>
    </source>
</evidence>
<evidence type="ECO:0000259" key="9">
    <source>
        <dbReference type="SMART" id="SM00911"/>
    </source>
</evidence>
<dbReference type="InterPro" id="IPR029016">
    <property type="entry name" value="GAF-like_dom_sf"/>
</dbReference>
<dbReference type="SMART" id="SM00911">
    <property type="entry name" value="HWE_HK"/>
    <property type="match status" value="1"/>
</dbReference>
<feature type="domain" description="Signal transduction histidine kinase HWE region" evidence="9">
    <location>
        <begin position="318"/>
        <end position="396"/>
    </location>
</feature>
<dbReference type="Gene3D" id="3.30.450.40">
    <property type="match status" value="1"/>
</dbReference>
<evidence type="ECO:0000256" key="4">
    <source>
        <dbReference type="ARBA" id="ARBA00022679"/>
    </source>
</evidence>
<dbReference type="PANTHER" id="PTHR41523:SF8">
    <property type="entry name" value="ETHYLENE RESPONSE SENSOR PROTEIN"/>
    <property type="match status" value="1"/>
</dbReference>
<evidence type="ECO:0000256" key="5">
    <source>
        <dbReference type="ARBA" id="ARBA00022741"/>
    </source>
</evidence>
<dbReference type="Gene3D" id="3.30.450.20">
    <property type="entry name" value="PAS domain"/>
    <property type="match status" value="1"/>
</dbReference>
<dbReference type="Proteomes" id="UP000245390">
    <property type="component" value="Unassembled WGS sequence"/>
</dbReference>
<dbReference type="EC" id="2.7.13.3" evidence="2"/>
<evidence type="ECO:0000256" key="3">
    <source>
        <dbReference type="ARBA" id="ARBA00022553"/>
    </source>
</evidence>
<evidence type="ECO:0000256" key="2">
    <source>
        <dbReference type="ARBA" id="ARBA00012438"/>
    </source>
</evidence>
<dbReference type="Pfam" id="PF07536">
    <property type="entry name" value="HWE_HK"/>
    <property type="match status" value="1"/>
</dbReference>
<reference evidence="10 11" key="1">
    <citation type="submission" date="2018-05" db="EMBL/GenBank/DDBJ databases">
        <title>Genomic Encyclopedia of Type Strains, Phase IV (KMG-IV): sequencing the most valuable type-strain genomes for metagenomic binning, comparative biology and taxonomic classification.</title>
        <authorList>
            <person name="Goeker M."/>
        </authorList>
    </citation>
    <scope>NUCLEOTIDE SEQUENCE [LARGE SCALE GENOMIC DNA]</scope>
    <source>
        <strain evidence="10 11">DSM 103371</strain>
    </source>
</reference>
<dbReference type="InterPro" id="IPR011102">
    <property type="entry name" value="Sig_transdc_His_kinase_HWE"/>
</dbReference>
<name>A0A316GAK9_9RHOB</name>
<dbReference type="KEGG" id="salo:EF888_11235"/>
<evidence type="ECO:0000256" key="6">
    <source>
        <dbReference type="ARBA" id="ARBA00022777"/>
    </source>
</evidence>
<comment type="catalytic activity">
    <reaction evidence="1">
        <text>ATP + protein L-histidine = ADP + protein N-phospho-L-histidine.</text>
        <dbReference type="EC" id="2.7.13.3"/>
    </reaction>
</comment>
<dbReference type="SUPFAM" id="SSF55781">
    <property type="entry name" value="GAF domain-like"/>
    <property type="match status" value="1"/>
</dbReference>